<keyword evidence="1" id="KW-0472">Membrane</keyword>
<keyword evidence="1" id="KW-1133">Transmembrane helix</keyword>
<evidence type="ECO:0000313" key="3">
    <source>
        <dbReference type="Proteomes" id="UP000305848"/>
    </source>
</evidence>
<dbReference type="OrthoDB" id="670676at2"/>
<name>A0A4U3LB42_9BACT</name>
<proteinExistence type="predicted"/>
<sequence>MKRVRNILMIVVVLIVAYWLFTKYKALPSVGSLFKPKPVTIENTPVVIKQIQAIAQLVTISAYEEMVADTTVADTKTIDIPLLPAIELPASTRKLVIIGKSTTNVGIDMQQLRDTDISGTKDSIHIILPAAQILDVIVNPSDVEVFIEVGAWDNTAVANLKNKIRYLAISDAMSRGLLAQSEKKAVDVLTSFFKAAGYQKVIIQFRGNAIKME</sequence>
<accession>A0A4U3LB42</accession>
<dbReference type="EMBL" id="SZQL01000001">
    <property type="protein sequence ID" value="TKK71694.1"/>
    <property type="molecule type" value="Genomic_DNA"/>
</dbReference>
<dbReference type="RefSeq" id="WP_137259934.1">
    <property type="nucleotide sequence ID" value="NZ_SZQL01000001.1"/>
</dbReference>
<gene>
    <name evidence="2" type="ORF">FC093_01340</name>
</gene>
<dbReference type="AlphaFoldDB" id="A0A4U3LB42"/>
<evidence type="ECO:0000313" key="2">
    <source>
        <dbReference type="EMBL" id="TKK71694.1"/>
    </source>
</evidence>
<keyword evidence="1" id="KW-0812">Transmembrane</keyword>
<reference evidence="2 3" key="1">
    <citation type="submission" date="2019-05" db="EMBL/GenBank/DDBJ databases">
        <title>Panacibacter sp. strain 17mud1-8 Genome sequencing and assembly.</title>
        <authorList>
            <person name="Chhetri G."/>
        </authorList>
    </citation>
    <scope>NUCLEOTIDE SEQUENCE [LARGE SCALE GENOMIC DNA]</scope>
    <source>
        <strain evidence="2 3">17mud1-8</strain>
    </source>
</reference>
<keyword evidence="3" id="KW-1185">Reference proteome</keyword>
<protein>
    <submittedName>
        <fullName evidence="2">DUF4230 domain-containing protein</fullName>
    </submittedName>
</protein>
<comment type="caution">
    <text evidence="2">The sequence shown here is derived from an EMBL/GenBank/DDBJ whole genome shotgun (WGS) entry which is preliminary data.</text>
</comment>
<evidence type="ECO:0000256" key="1">
    <source>
        <dbReference type="SAM" id="Phobius"/>
    </source>
</evidence>
<dbReference type="Proteomes" id="UP000305848">
    <property type="component" value="Unassembled WGS sequence"/>
</dbReference>
<organism evidence="2 3">
    <name type="scientific">Ilyomonas limi</name>
    <dbReference type="NCBI Taxonomy" id="2575867"/>
    <lineage>
        <taxon>Bacteria</taxon>
        <taxon>Pseudomonadati</taxon>
        <taxon>Bacteroidota</taxon>
        <taxon>Chitinophagia</taxon>
        <taxon>Chitinophagales</taxon>
        <taxon>Chitinophagaceae</taxon>
        <taxon>Ilyomonas</taxon>
    </lineage>
</organism>
<dbReference type="Pfam" id="PF14014">
    <property type="entry name" value="DUF4230"/>
    <property type="match status" value="1"/>
</dbReference>
<feature type="transmembrane region" description="Helical" evidence="1">
    <location>
        <begin position="7"/>
        <end position="24"/>
    </location>
</feature>
<dbReference type="InterPro" id="IPR025324">
    <property type="entry name" value="DUF4230"/>
</dbReference>